<feature type="region of interest" description="Disordered" evidence="1">
    <location>
        <begin position="54"/>
        <end position="117"/>
    </location>
</feature>
<dbReference type="Proteomes" id="UP000252519">
    <property type="component" value="Unassembled WGS sequence"/>
</dbReference>
<feature type="compositionally biased region" description="Acidic residues" evidence="1">
    <location>
        <begin position="54"/>
        <end position="63"/>
    </location>
</feature>
<proteinExistence type="predicted"/>
<name>A0A368GCI9_ANCCA</name>
<organism evidence="2 3">
    <name type="scientific">Ancylostoma caninum</name>
    <name type="common">Dog hookworm</name>
    <dbReference type="NCBI Taxonomy" id="29170"/>
    <lineage>
        <taxon>Eukaryota</taxon>
        <taxon>Metazoa</taxon>
        <taxon>Ecdysozoa</taxon>
        <taxon>Nematoda</taxon>
        <taxon>Chromadorea</taxon>
        <taxon>Rhabditida</taxon>
        <taxon>Rhabditina</taxon>
        <taxon>Rhabditomorpha</taxon>
        <taxon>Strongyloidea</taxon>
        <taxon>Ancylostomatidae</taxon>
        <taxon>Ancylostomatinae</taxon>
        <taxon>Ancylostoma</taxon>
    </lineage>
</organism>
<gene>
    <name evidence="2" type="ORF">ANCCAN_11937</name>
</gene>
<evidence type="ECO:0000313" key="2">
    <source>
        <dbReference type="EMBL" id="RCN42106.1"/>
    </source>
</evidence>
<dbReference type="OrthoDB" id="5846246at2759"/>
<evidence type="ECO:0000256" key="1">
    <source>
        <dbReference type="SAM" id="MobiDB-lite"/>
    </source>
</evidence>
<keyword evidence="3" id="KW-1185">Reference proteome</keyword>
<dbReference type="EMBL" id="JOJR01000210">
    <property type="protein sequence ID" value="RCN42106.1"/>
    <property type="molecule type" value="Genomic_DNA"/>
</dbReference>
<feature type="compositionally biased region" description="Basic and acidic residues" evidence="1">
    <location>
        <begin position="99"/>
        <end position="117"/>
    </location>
</feature>
<accession>A0A368GCI9</accession>
<comment type="caution">
    <text evidence="2">The sequence shown here is derived from an EMBL/GenBank/DDBJ whole genome shotgun (WGS) entry which is preliminary data.</text>
</comment>
<evidence type="ECO:0000313" key="3">
    <source>
        <dbReference type="Proteomes" id="UP000252519"/>
    </source>
</evidence>
<protein>
    <submittedName>
        <fullName evidence="2">Uncharacterized protein</fullName>
    </submittedName>
</protein>
<sequence>MSLSWKACCTLKLNCNTKGAWLSGIREAARIADLYLGCPFSASSAADPECVLLDSDDDEEQMEDITGNGDTASAEQAADAEEVKENGGSHTMDADNGEPESKRPKTEDLEQPEPDHS</sequence>
<dbReference type="AlphaFoldDB" id="A0A368GCI9"/>
<reference evidence="2 3" key="1">
    <citation type="submission" date="2014-10" db="EMBL/GenBank/DDBJ databases">
        <title>Draft genome of the hookworm Ancylostoma caninum.</title>
        <authorList>
            <person name="Mitreva M."/>
        </authorList>
    </citation>
    <scope>NUCLEOTIDE SEQUENCE [LARGE SCALE GENOMIC DNA]</scope>
    <source>
        <strain evidence="2 3">Baltimore</strain>
    </source>
</reference>